<dbReference type="EC" id="4.2.1.4" evidence="2"/>
<keyword evidence="3" id="KW-1185">Reference proteome</keyword>
<keyword evidence="2" id="KW-0456">Lyase</keyword>
<dbReference type="GO" id="GO:0016829">
    <property type="term" value="F:lyase activity"/>
    <property type="evidence" value="ECO:0007669"/>
    <property type="project" value="UniProtKB-KW"/>
</dbReference>
<dbReference type="InterPro" id="IPR036291">
    <property type="entry name" value="NAD(P)-bd_dom_sf"/>
</dbReference>
<dbReference type="Proteomes" id="UP000002139">
    <property type="component" value="Chromosome"/>
</dbReference>
<evidence type="ECO:0000313" key="3">
    <source>
        <dbReference type="Proteomes" id="UP000002139"/>
    </source>
</evidence>
<dbReference type="InterPro" id="IPR050177">
    <property type="entry name" value="Lipid_A_modif_metabolic_enz"/>
</dbReference>
<proteinExistence type="predicted"/>
<name>A9G0K7_SORC5</name>
<dbReference type="InterPro" id="IPR001509">
    <property type="entry name" value="Epimerase_deHydtase"/>
</dbReference>
<organism evidence="2 3">
    <name type="scientific">Sorangium cellulosum (strain So ce56)</name>
    <name type="common">Polyangium cellulosum (strain So ce56)</name>
    <dbReference type="NCBI Taxonomy" id="448385"/>
    <lineage>
        <taxon>Bacteria</taxon>
        <taxon>Pseudomonadati</taxon>
        <taxon>Myxococcota</taxon>
        <taxon>Polyangia</taxon>
        <taxon>Polyangiales</taxon>
        <taxon>Polyangiaceae</taxon>
        <taxon>Sorangium</taxon>
    </lineage>
</organism>
<dbReference type="eggNOG" id="COG0451">
    <property type="taxonomic scope" value="Bacteria"/>
</dbReference>
<dbReference type="PANTHER" id="PTHR43245">
    <property type="entry name" value="BIFUNCTIONAL POLYMYXIN RESISTANCE PROTEIN ARNA"/>
    <property type="match status" value="1"/>
</dbReference>
<protein>
    <submittedName>
        <fullName evidence="2">Sorangium cellulosum 'So ce 56' complete genome</fullName>
        <ecNumber evidence="2">4.2.1.4</ecNumber>
    </submittedName>
</protein>
<dbReference type="STRING" id="448385.sce2249"/>
<accession>A9G0K7</accession>
<evidence type="ECO:0000259" key="1">
    <source>
        <dbReference type="Pfam" id="PF01370"/>
    </source>
</evidence>
<dbReference type="Gene3D" id="3.40.50.720">
    <property type="entry name" value="NAD(P)-binding Rossmann-like Domain"/>
    <property type="match status" value="1"/>
</dbReference>
<dbReference type="KEGG" id="scl:sce2249"/>
<dbReference type="OrthoDB" id="5366167at2"/>
<evidence type="ECO:0000313" key="2">
    <source>
        <dbReference type="EMBL" id="CAN92408.1"/>
    </source>
</evidence>
<sequence>MPSQPADSIRYDYPVAVIGGAGFVGSEAVRQLLAAGAGDVRVIDCQPLTGALAEDPAVRAFRRDIRTDDLREPLRGVKTVLHLAACQYHSPLAPTTYDLPFHAVNVEGTRRVLAASIAEHAARLVFVSTNMVYGLPQALPIREDHPKRPFGPYGRGKLEAEELIRAAHDEGRIDAAVIRPCLIVGPGRTGVLTRVLEWILRDRPVALIGGGRNRYQMVAVEDCARLVLLAGLDRGFAAYNCGSSDVPPMRRWVEEVARRAGSRSRVVNLPGALVKPALAALEAVRLSPLRKDQYLIADLDYIVDTTAARARLGWVPRYNDVDAALQTFAWYIEHRNTARAAPVAS</sequence>
<dbReference type="Pfam" id="PF01370">
    <property type="entry name" value="Epimerase"/>
    <property type="match status" value="1"/>
</dbReference>
<dbReference type="HOGENOM" id="CLU_007383_1_7_7"/>
<feature type="domain" description="NAD-dependent epimerase/dehydratase" evidence="1">
    <location>
        <begin position="15"/>
        <end position="242"/>
    </location>
</feature>
<dbReference type="RefSeq" id="WP_012234882.1">
    <property type="nucleotide sequence ID" value="NC_010162.1"/>
</dbReference>
<reference evidence="2 3" key="1">
    <citation type="journal article" date="2007" name="Nat. Biotechnol.">
        <title>Complete genome sequence of the myxobacterium Sorangium cellulosum.</title>
        <authorList>
            <person name="Schneiker S."/>
            <person name="Perlova O."/>
            <person name="Kaiser O."/>
            <person name="Gerth K."/>
            <person name="Alici A."/>
            <person name="Altmeyer M.O."/>
            <person name="Bartels D."/>
            <person name="Bekel T."/>
            <person name="Beyer S."/>
            <person name="Bode E."/>
            <person name="Bode H.B."/>
            <person name="Bolten C.J."/>
            <person name="Choudhuri J.V."/>
            <person name="Doss S."/>
            <person name="Elnakady Y.A."/>
            <person name="Frank B."/>
            <person name="Gaigalat L."/>
            <person name="Goesmann A."/>
            <person name="Groeger C."/>
            <person name="Gross F."/>
            <person name="Jelsbak L."/>
            <person name="Jelsbak L."/>
            <person name="Kalinowski J."/>
            <person name="Kegler C."/>
            <person name="Knauber T."/>
            <person name="Konietzny S."/>
            <person name="Kopp M."/>
            <person name="Krause L."/>
            <person name="Krug D."/>
            <person name="Linke B."/>
            <person name="Mahmud T."/>
            <person name="Martinez-Arias R."/>
            <person name="McHardy A.C."/>
            <person name="Merai M."/>
            <person name="Meyer F."/>
            <person name="Mormann S."/>
            <person name="Munoz-Dorado J."/>
            <person name="Perez J."/>
            <person name="Pradella S."/>
            <person name="Rachid S."/>
            <person name="Raddatz G."/>
            <person name="Rosenau F."/>
            <person name="Rueckert C."/>
            <person name="Sasse F."/>
            <person name="Scharfe M."/>
            <person name="Schuster S.C."/>
            <person name="Suen G."/>
            <person name="Treuner-Lange A."/>
            <person name="Velicer G.J."/>
            <person name="Vorholter F.-J."/>
            <person name="Weissman K.J."/>
            <person name="Welch R.D."/>
            <person name="Wenzel S.C."/>
            <person name="Whitworth D.E."/>
            <person name="Wilhelm S."/>
            <person name="Wittmann C."/>
            <person name="Bloecker H."/>
            <person name="Puehler A."/>
            <person name="Mueller R."/>
        </authorList>
    </citation>
    <scope>NUCLEOTIDE SEQUENCE [LARGE SCALE GENOMIC DNA]</scope>
    <source>
        <strain evidence="3">So ce56</strain>
    </source>
</reference>
<dbReference type="AlphaFoldDB" id="A9G0K7"/>
<gene>
    <name evidence="2" type="ordered locus">sce2249</name>
</gene>
<dbReference type="SUPFAM" id="SSF51735">
    <property type="entry name" value="NAD(P)-binding Rossmann-fold domains"/>
    <property type="match status" value="1"/>
</dbReference>
<dbReference type="EMBL" id="AM746676">
    <property type="protein sequence ID" value="CAN92408.1"/>
    <property type="molecule type" value="Genomic_DNA"/>
</dbReference>